<evidence type="ECO:0000313" key="8">
    <source>
        <dbReference type="EMBL" id="KAK4342134.1"/>
    </source>
</evidence>
<dbReference type="Pfam" id="PF02365">
    <property type="entry name" value="NAM"/>
    <property type="match status" value="1"/>
</dbReference>
<comment type="caution">
    <text evidence="8">The sequence shown here is derived from an EMBL/GenBank/DDBJ whole genome shotgun (WGS) entry which is preliminary data.</text>
</comment>
<proteinExistence type="predicted"/>
<dbReference type="Proteomes" id="UP001291623">
    <property type="component" value="Unassembled WGS sequence"/>
</dbReference>
<name>A0AAE1QY40_9SOLA</name>
<keyword evidence="2" id="KW-0805">Transcription regulation</keyword>
<dbReference type="InterPro" id="IPR003441">
    <property type="entry name" value="NAC-dom"/>
</dbReference>
<protein>
    <recommendedName>
        <fullName evidence="7">NAC domain-containing protein</fullName>
    </recommendedName>
</protein>
<feature type="domain" description="NAC" evidence="7">
    <location>
        <begin position="14"/>
        <end position="163"/>
    </location>
</feature>
<evidence type="ECO:0000256" key="6">
    <source>
        <dbReference type="SAM" id="MobiDB-lite"/>
    </source>
</evidence>
<dbReference type="PANTHER" id="PTHR31989">
    <property type="entry name" value="NAC DOMAIN-CONTAINING PROTEIN 82-RELATED"/>
    <property type="match status" value="1"/>
</dbReference>
<evidence type="ECO:0000259" key="7">
    <source>
        <dbReference type="PROSITE" id="PS51005"/>
    </source>
</evidence>
<evidence type="ECO:0000256" key="1">
    <source>
        <dbReference type="ARBA" id="ARBA00004123"/>
    </source>
</evidence>
<evidence type="ECO:0000256" key="2">
    <source>
        <dbReference type="ARBA" id="ARBA00023015"/>
    </source>
</evidence>
<comment type="subcellular location">
    <subcellularLocation>
        <location evidence="1">Nucleus</location>
    </subcellularLocation>
</comment>
<keyword evidence="5" id="KW-0539">Nucleus</keyword>
<accession>A0AAE1QY40</accession>
<keyword evidence="9" id="KW-1185">Reference proteome</keyword>
<dbReference type="PROSITE" id="PS51005">
    <property type="entry name" value="NAC"/>
    <property type="match status" value="1"/>
</dbReference>
<evidence type="ECO:0000256" key="5">
    <source>
        <dbReference type="ARBA" id="ARBA00023242"/>
    </source>
</evidence>
<dbReference type="GO" id="GO:0006355">
    <property type="term" value="P:regulation of DNA-templated transcription"/>
    <property type="evidence" value="ECO:0007669"/>
    <property type="project" value="InterPro"/>
</dbReference>
<evidence type="ECO:0000313" key="9">
    <source>
        <dbReference type="Proteomes" id="UP001291623"/>
    </source>
</evidence>
<dbReference type="GO" id="GO:0005634">
    <property type="term" value="C:nucleus"/>
    <property type="evidence" value="ECO:0007669"/>
    <property type="project" value="UniProtKB-SubCell"/>
</dbReference>
<dbReference type="EMBL" id="JAVYJV010000021">
    <property type="protein sequence ID" value="KAK4342134.1"/>
    <property type="molecule type" value="Genomic_DNA"/>
</dbReference>
<evidence type="ECO:0000256" key="3">
    <source>
        <dbReference type="ARBA" id="ARBA00023125"/>
    </source>
</evidence>
<reference evidence="8" key="1">
    <citation type="submission" date="2023-12" db="EMBL/GenBank/DDBJ databases">
        <title>Genome assembly of Anisodus tanguticus.</title>
        <authorList>
            <person name="Wang Y.-J."/>
        </authorList>
    </citation>
    <scope>NUCLEOTIDE SEQUENCE</scope>
    <source>
        <strain evidence="8">KB-2021</strain>
        <tissue evidence="8">Leaf</tissue>
    </source>
</reference>
<keyword evidence="4" id="KW-0804">Transcription</keyword>
<dbReference type="AlphaFoldDB" id="A0AAE1QY40"/>
<evidence type="ECO:0000256" key="4">
    <source>
        <dbReference type="ARBA" id="ARBA00023163"/>
    </source>
</evidence>
<dbReference type="InterPro" id="IPR036093">
    <property type="entry name" value="NAC_dom_sf"/>
</dbReference>
<organism evidence="8 9">
    <name type="scientific">Anisodus tanguticus</name>
    <dbReference type="NCBI Taxonomy" id="243964"/>
    <lineage>
        <taxon>Eukaryota</taxon>
        <taxon>Viridiplantae</taxon>
        <taxon>Streptophyta</taxon>
        <taxon>Embryophyta</taxon>
        <taxon>Tracheophyta</taxon>
        <taxon>Spermatophyta</taxon>
        <taxon>Magnoliopsida</taxon>
        <taxon>eudicotyledons</taxon>
        <taxon>Gunneridae</taxon>
        <taxon>Pentapetalae</taxon>
        <taxon>asterids</taxon>
        <taxon>lamiids</taxon>
        <taxon>Solanales</taxon>
        <taxon>Solanaceae</taxon>
        <taxon>Solanoideae</taxon>
        <taxon>Hyoscyameae</taxon>
        <taxon>Anisodus</taxon>
    </lineage>
</organism>
<feature type="region of interest" description="Disordered" evidence="6">
    <location>
        <begin position="184"/>
        <end position="207"/>
    </location>
</feature>
<dbReference type="SUPFAM" id="SSF101941">
    <property type="entry name" value="NAC domain"/>
    <property type="match status" value="1"/>
</dbReference>
<dbReference type="GO" id="GO:0003677">
    <property type="term" value="F:DNA binding"/>
    <property type="evidence" value="ECO:0007669"/>
    <property type="project" value="UniProtKB-KW"/>
</dbReference>
<dbReference type="Gene3D" id="2.170.150.80">
    <property type="entry name" value="NAC domain"/>
    <property type="match status" value="1"/>
</dbReference>
<sequence length="207" mass="24068">MKDEKTSCSKNSAHTEGFRFHPTDRELMKYLMLYVLDKPFSDFVPILSKDLYSIEPWVIFNGKKEKTLYFFTELKKKKTENTRYVRSVGKGSWKSQDKGKAVCSERGSLLGYKRSLRYQHSGSPHDGQWLMKEYSLCESVKKHLRDQREYNKENYVLCRVKRKGGKDDTVARKETIEVEELDEIIDPPNGSPNLSNNATKLRLANGN</sequence>
<keyword evidence="3" id="KW-0238">DNA-binding</keyword>
<gene>
    <name evidence="8" type="ORF">RND71_037950</name>
</gene>